<gene>
    <name evidence="1" type="primary">ASPRV1</name>
</gene>
<feature type="non-terminal residue" evidence="1">
    <location>
        <position position="1"/>
    </location>
</feature>
<organism evidence="1">
    <name type="scientific">Nothobranchius kuhntae</name>
    <name type="common">Beira killifish</name>
    <dbReference type="NCBI Taxonomy" id="321403"/>
    <lineage>
        <taxon>Eukaryota</taxon>
        <taxon>Metazoa</taxon>
        <taxon>Chordata</taxon>
        <taxon>Craniata</taxon>
        <taxon>Vertebrata</taxon>
        <taxon>Euteleostomi</taxon>
        <taxon>Actinopterygii</taxon>
        <taxon>Neopterygii</taxon>
        <taxon>Teleostei</taxon>
        <taxon>Neoteleostei</taxon>
        <taxon>Acanthomorphata</taxon>
        <taxon>Ovalentaria</taxon>
        <taxon>Atherinomorphae</taxon>
        <taxon>Cyprinodontiformes</taxon>
        <taxon>Nothobranchiidae</taxon>
        <taxon>Nothobranchius</taxon>
    </lineage>
</organism>
<name>A0A1A8J742_NOTKU</name>
<reference evidence="1" key="1">
    <citation type="submission" date="2016-05" db="EMBL/GenBank/DDBJ databases">
        <authorList>
            <person name="Lavstsen T."/>
            <person name="Jespersen J.S."/>
        </authorList>
    </citation>
    <scope>NUCLEOTIDE SEQUENCE</scope>
    <source>
        <tissue evidence="1">Brain</tissue>
    </source>
</reference>
<proteinExistence type="predicted"/>
<sequence length="56" mass="6887">HEVRPSTQTSPQMKYCWDLTFFPNMVWWLIWAPKRVRSWAKCSHCLTWSLLQVHRL</sequence>
<reference evidence="1" key="2">
    <citation type="submission" date="2016-06" db="EMBL/GenBank/DDBJ databases">
        <title>The genome of a short-lived fish provides insights into sex chromosome evolution and the genetic control of aging.</title>
        <authorList>
            <person name="Reichwald K."/>
            <person name="Felder M."/>
            <person name="Petzold A."/>
            <person name="Koch P."/>
            <person name="Groth M."/>
            <person name="Platzer M."/>
        </authorList>
    </citation>
    <scope>NUCLEOTIDE SEQUENCE</scope>
    <source>
        <tissue evidence="1">Brain</tissue>
    </source>
</reference>
<dbReference type="AlphaFoldDB" id="A0A1A8J742"/>
<protein>
    <submittedName>
        <fullName evidence="1">Uncharacterized protein</fullName>
    </submittedName>
</protein>
<dbReference type="EMBL" id="HAED01018058">
    <property type="protein sequence ID" value="SBR04503.1"/>
    <property type="molecule type" value="Transcribed_RNA"/>
</dbReference>
<evidence type="ECO:0000313" key="1">
    <source>
        <dbReference type="EMBL" id="SBR04503.1"/>
    </source>
</evidence>
<accession>A0A1A8J742</accession>